<dbReference type="OrthoDB" id="3253083at2759"/>
<evidence type="ECO:0000313" key="3">
    <source>
        <dbReference type="Proteomes" id="UP000250043"/>
    </source>
</evidence>
<evidence type="ECO:0000313" key="2">
    <source>
        <dbReference type="EMBL" id="OCH96050.1"/>
    </source>
</evidence>
<proteinExistence type="predicted"/>
<feature type="region of interest" description="Disordered" evidence="1">
    <location>
        <begin position="254"/>
        <end position="290"/>
    </location>
</feature>
<dbReference type="EMBL" id="KV722332">
    <property type="protein sequence ID" value="OCH96050.1"/>
    <property type="molecule type" value="Genomic_DNA"/>
</dbReference>
<sequence>MSTTTPAPSATRGNITLQPSYFTSSLYVNPFREDIFNLILRFTESYATYPGQPFALFKRLWSEFGWCWLHFKVFDARARETFIKVTERLFLERVTGEYDSPIGRVVAFFALYTFWKTQPSSSNPSLHSVNYIEIPIDHYNFLLSLPSMLSEPSLKTLQSYVAYILSSLLNMNAFHILPHSNLRPYDPSVLPREVFIPDSDPTMLDGSPIANFMSDLPKKKGRPSKREKMRKAKDAVVTLSKYLDRCVTPAPLHPVPSTSGSIPYGSGSSTPAFEQPPVLHSLMKNPPTTSRTNYQALKGQLLDTLYADSQLGGAGQAALARANDAVLGRLKLIDSMAAERGLEVGGEGGEKTGLTRVEQAVKELSEGVQRGGILTLMEGAGMNEHAGMGAKVGNAAASLGGTAGAFGQSSGDALMPDAIYSTTAEGLMETP</sequence>
<keyword evidence="3" id="KW-1185">Reference proteome</keyword>
<dbReference type="InterPro" id="IPR019188">
    <property type="entry name" value="SNAPC1"/>
</dbReference>
<organism evidence="2 3">
    <name type="scientific">Obba rivulosa</name>
    <dbReference type="NCBI Taxonomy" id="1052685"/>
    <lineage>
        <taxon>Eukaryota</taxon>
        <taxon>Fungi</taxon>
        <taxon>Dikarya</taxon>
        <taxon>Basidiomycota</taxon>
        <taxon>Agaricomycotina</taxon>
        <taxon>Agaricomycetes</taxon>
        <taxon>Polyporales</taxon>
        <taxon>Gelatoporiaceae</taxon>
        <taxon>Obba</taxon>
    </lineage>
</organism>
<dbReference type="AlphaFoldDB" id="A0A8E2J6Z1"/>
<gene>
    <name evidence="2" type="ORF">OBBRIDRAFT_787501</name>
</gene>
<dbReference type="Pfam" id="PF09808">
    <property type="entry name" value="SNAPC1"/>
    <property type="match status" value="1"/>
</dbReference>
<feature type="compositionally biased region" description="Polar residues" evidence="1">
    <location>
        <begin position="256"/>
        <end position="272"/>
    </location>
</feature>
<name>A0A8E2J6Z1_9APHY</name>
<evidence type="ECO:0000256" key="1">
    <source>
        <dbReference type="SAM" id="MobiDB-lite"/>
    </source>
</evidence>
<protein>
    <submittedName>
        <fullName evidence="2">Uncharacterized protein</fullName>
    </submittedName>
</protein>
<dbReference type="Proteomes" id="UP000250043">
    <property type="component" value="Unassembled WGS sequence"/>
</dbReference>
<accession>A0A8E2J6Z1</accession>
<reference evidence="2 3" key="1">
    <citation type="submission" date="2016-07" db="EMBL/GenBank/DDBJ databases">
        <title>Draft genome of the white-rot fungus Obba rivulosa 3A-2.</title>
        <authorList>
            <consortium name="DOE Joint Genome Institute"/>
            <person name="Miettinen O."/>
            <person name="Riley R."/>
            <person name="Acob R."/>
            <person name="Barry K."/>
            <person name="Cullen D."/>
            <person name="De Vries R."/>
            <person name="Hainaut M."/>
            <person name="Hatakka A."/>
            <person name="Henrissat B."/>
            <person name="Hilden K."/>
            <person name="Kuo R."/>
            <person name="Labutti K."/>
            <person name="Lipzen A."/>
            <person name="Makela M.R."/>
            <person name="Sandor L."/>
            <person name="Spatafora J.W."/>
            <person name="Grigoriev I.V."/>
            <person name="Hibbett D.S."/>
        </authorList>
    </citation>
    <scope>NUCLEOTIDE SEQUENCE [LARGE SCALE GENOMIC DNA]</scope>
    <source>
        <strain evidence="2 3">3A-2</strain>
    </source>
</reference>